<evidence type="ECO:0000313" key="3">
    <source>
        <dbReference type="Proteomes" id="UP000000600"/>
    </source>
</evidence>
<accession>A0CQV4</accession>
<evidence type="ECO:0000256" key="1">
    <source>
        <dbReference type="SAM" id="Coils"/>
    </source>
</evidence>
<gene>
    <name evidence="2" type="ORF">GSPATT00009519001</name>
</gene>
<dbReference type="GeneID" id="5026353"/>
<keyword evidence="1" id="KW-0175">Coiled coil</keyword>
<reference evidence="2 3" key="1">
    <citation type="journal article" date="2006" name="Nature">
        <title>Global trends of whole-genome duplications revealed by the ciliate Paramecium tetraurelia.</title>
        <authorList>
            <consortium name="Genoscope"/>
            <person name="Aury J.-M."/>
            <person name="Jaillon O."/>
            <person name="Duret L."/>
            <person name="Noel B."/>
            <person name="Jubin C."/>
            <person name="Porcel B.M."/>
            <person name="Segurens B."/>
            <person name="Daubin V."/>
            <person name="Anthouard V."/>
            <person name="Aiach N."/>
            <person name="Arnaiz O."/>
            <person name="Billaut A."/>
            <person name="Beisson J."/>
            <person name="Blanc I."/>
            <person name="Bouhouche K."/>
            <person name="Camara F."/>
            <person name="Duharcourt S."/>
            <person name="Guigo R."/>
            <person name="Gogendeau D."/>
            <person name="Katinka M."/>
            <person name="Keller A.-M."/>
            <person name="Kissmehl R."/>
            <person name="Klotz C."/>
            <person name="Koll F."/>
            <person name="Le Moue A."/>
            <person name="Lepere C."/>
            <person name="Malinsky S."/>
            <person name="Nowacki M."/>
            <person name="Nowak J.K."/>
            <person name="Plattner H."/>
            <person name="Poulain J."/>
            <person name="Ruiz F."/>
            <person name="Serrano V."/>
            <person name="Zagulski M."/>
            <person name="Dessen P."/>
            <person name="Betermier M."/>
            <person name="Weissenbach J."/>
            <person name="Scarpelli C."/>
            <person name="Schachter V."/>
            <person name="Sperling L."/>
            <person name="Meyer E."/>
            <person name="Cohen J."/>
            <person name="Wincker P."/>
        </authorList>
    </citation>
    <scope>NUCLEOTIDE SEQUENCE [LARGE SCALE GENOMIC DNA]</scope>
    <source>
        <strain evidence="2 3">Stock d4-2</strain>
    </source>
</reference>
<organism evidence="2 3">
    <name type="scientific">Paramecium tetraurelia</name>
    <dbReference type="NCBI Taxonomy" id="5888"/>
    <lineage>
        <taxon>Eukaryota</taxon>
        <taxon>Sar</taxon>
        <taxon>Alveolata</taxon>
        <taxon>Ciliophora</taxon>
        <taxon>Intramacronucleata</taxon>
        <taxon>Oligohymenophorea</taxon>
        <taxon>Peniculida</taxon>
        <taxon>Parameciidae</taxon>
        <taxon>Paramecium</taxon>
    </lineage>
</organism>
<evidence type="ECO:0000313" key="2">
    <source>
        <dbReference type="EMBL" id="CAK73171.1"/>
    </source>
</evidence>
<dbReference type="RefSeq" id="XP_001440568.1">
    <property type="nucleotide sequence ID" value="XM_001440531.2"/>
</dbReference>
<feature type="coiled-coil region" evidence="1">
    <location>
        <begin position="57"/>
        <end position="91"/>
    </location>
</feature>
<proteinExistence type="predicted"/>
<dbReference type="KEGG" id="ptm:GSPATT00009519001"/>
<dbReference type="OrthoDB" id="305773at2759"/>
<dbReference type="Proteomes" id="UP000000600">
    <property type="component" value="Unassembled WGS sequence"/>
</dbReference>
<dbReference type="AlphaFoldDB" id="A0CQV4"/>
<protein>
    <submittedName>
        <fullName evidence="2">Uncharacterized protein</fullName>
    </submittedName>
</protein>
<dbReference type="EMBL" id="CT868141">
    <property type="protein sequence ID" value="CAK73171.1"/>
    <property type="molecule type" value="Genomic_DNA"/>
</dbReference>
<name>A0CQV4_PARTE</name>
<dbReference type="HOGENOM" id="CLU_961257_0_0_1"/>
<keyword evidence="3" id="KW-1185">Reference proteome</keyword>
<sequence length="311" mass="36300">MKKNSMMLQHIYISLQNLLVYLFQISTNMLEDDDVEIIHSTNTIDNQYEQYQNPQFIQNLKMQNQKLLSSNKSLESEAQQYKGLLEQTIETLRQSQKDENILKLQLSQRQGIIQLHQTNSNEPQNAADIAPLIKLKDSNSNKDSLGNKYTNVSSNYGYMNSSLGSPHTDPYEMFISQAQILHQSIKKVQALFKQSESTTSHELSKLIQEFEENVNQFAAINDQFMFEIHRTIVDQNEQKKELDEQSISSDNLHSQQGQYSQIFKEDLDTSQFENEVQIKQQFEYFELSLAKVTEEEKKQWKEQLLQLINTL</sequence>
<dbReference type="OMA" id="HRTIVDQ"/>
<dbReference type="InParanoid" id="A0CQV4"/>